<keyword evidence="6 10" id="KW-0812">Transmembrane</keyword>
<protein>
    <recommendedName>
        <fullName evidence="3">histidine kinase</fullName>
        <ecNumber evidence="3">2.7.13.3</ecNumber>
    </recommendedName>
</protein>
<evidence type="ECO:0000256" key="9">
    <source>
        <dbReference type="ARBA" id="ARBA00023012"/>
    </source>
</evidence>
<dbReference type="Gene3D" id="3.30.565.10">
    <property type="entry name" value="Histidine kinase-like ATPase, C-terminal domain"/>
    <property type="match status" value="1"/>
</dbReference>
<dbReference type="CDD" id="cd00082">
    <property type="entry name" value="HisKA"/>
    <property type="match status" value="1"/>
</dbReference>
<comment type="caution">
    <text evidence="13">The sequence shown here is derived from an EMBL/GenBank/DDBJ whole genome shotgun (WGS) entry which is preliminary data.</text>
</comment>
<dbReference type="SMART" id="SM00304">
    <property type="entry name" value="HAMP"/>
    <property type="match status" value="1"/>
</dbReference>
<evidence type="ECO:0000256" key="1">
    <source>
        <dbReference type="ARBA" id="ARBA00000085"/>
    </source>
</evidence>
<dbReference type="InterPro" id="IPR036890">
    <property type="entry name" value="HATPase_C_sf"/>
</dbReference>
<evidence type="ECO:0000256" key="4">
    <source>
        <dbReference type="ARBA" id="ARBA00022553"/>
    </source>
</evidence>
<comment type="subcellular location">
    <subcellularLocation>
        <location evidence="2">Membrane</location>
    </subcellularLocation>
</comment>
<evidence type="ECO:0000256" key="6">
    <source>
        <dbReference type="ARBA" id="ARBA00022692"/>
    </source>
</evidence>
<dbReference type="InterPro" id="IPR003594">
    <property type="entry name" value="HATPase_dom"/>
</dbReference>
<dbReference type="Pfam" id="PF00512">
    <property type="entry name" value="HisKA"/>
    <property type="match status" value="1"/>
</dbReference>
<dbReference type="Pfam" id="PF02518">
    <property type="entry name" value="HATPase_c"/>
    <property type="match status" value="1"/>
</dbReference>
<keyword evidence="8 10" id="KW-1133">Transmembrane helix</keyword>
<dbReference type="RefSeq" id="WP_189676170.1">
    <property type="nucleotide sequence ID" value="NZ_BNAQ01000002.1"/>
</dbReference>
<keyword evidence="4" id="KW-0597">Phosphoprotein</keyword>
<evidence type="ECO:0000256" key="8">
    <source>
        <dbReference type="ARBA" id="ARBA00022989"/>
    </source>
</evidence>
<reference evidence="14" key="1">
    <citation type="journal article" date="2019" name="Int. J. Syst. Evol. Microbiol.">
        <title>The Global Catalogue of Microorganisms (GCM) 10K type strain sequencing project: providing services to taxonomists for standard genome sequencing and annotation.</title>
        <authorList>
            <consortium name="The Broad Institute Genomics Platform"/>
            <consortium name="The Broad Institute Genome Sequencing Center for Infectious Disease"/>
            <person name="Wu L."/>
            <person name="Ma J."/>
        </authorList>
    </citation>
    <scope>NUCLEOTIDE SEQUENCE [LARGE SCALE GENOMIC DNA]</scope>
    <source>
        <strain evidence="14">CGMCC 1.8957</strain>
    </source>
</reference>
<proteinExistence type="predicted"/>
<dbReference type="GO" id="GO:0016301">
    <property type="term" value="F:kinase activity"/>
    <property type="evidence" value="ECO:0007669"/>
    <property type="project" value="UniProtKB-KW"/>
</dbReference>
<dbReference type="Pfam" id="PF00672">
    <property type="entry name" value="HAMP"/>
    <property type="match status" value="1"/>
</dbReference>
<evidence type="ECO:0000256" key="10">
    <source>
        <dbReference type="SAM" id="Phobius"/>
    </source>
</evidence>
<dbReference type="SUPFAM" id="SSF55874">
    <property type="entry name" value="ATPase domain of HSP90 chaperone/DNA topoisomerase II/histidine kinase"/>
    <property type="match status" value="1"/>
</dbReference>
<evidence type="ECO:0000313" key="14">
    <source>
        <dbReference type="Proteomes" id="UP000652430"/>
    </source>
</evidence>
<dbReference type="InterPro" id="IPR050428">
    <property type="entry name" value="TCS_sensor_his_kinase"/>
</dbReference>
<gene>
    <name evidence="13" type="ORF">GCM10008023_20850</name>
</gene>
<dbReference type="InterPro" id="IPR003661">
    <property type="entry name" value="HisK_dim/P_dom"/>
</dbReference>
<dbReference type="EMBL" id="BNAQ01000002">
    <property type="protein sequence ID" value="GHH16637.1"/>
    <property type="molecule type" value="Genomic_DNA"/>
</dbReference>
<dbReference type="PANTHER" id="PTHR45436:SF8">
    <property type="entry name" value="HISTIDINE KINASE"/>
    <property type="match status" value="1"/>
</dbReference>
<sequence length="463" mass="49569">MAWLSGFRSGAFRFACLLALAFAAGSALVLVVVERSIAHYAVDATEGGLTSEAAILAGEDREEGRASLLGAIARHRRASGAEAFRYQVIDRAGRLLVDDIGTPTVRLGWGQVAVHDDPQDPAAETLRSLGVALPNGGTLVVATDTYDIQELRRALDRFLVVAGAVITVLALVGGYLIGALFMRRLDRVNAAIARVMAGNTAERLPPIGISREFDQLSANLNAMLDRIGALMDGLRQVTTDIAHDLRTPLGRLRQQLEQTRDARDPERFDASIDTAIAQTDEILAIFRALLRIGTLEGGDGRQYFAPLDLSELVGRVIAAYQPVAEDDGKTLIAAHANGLLIEGDAELLAQMMTNLVDNAIRHTPAGSTIVSRLERIDGAIVASVSDDGPGIPPHERDAVLTRFYRLDRSRNLPGAGLGMALAAAIAALHRVRLDLLDNRPGLRVRLTFAQPARVVETGVAALD</sequence>
<dbReference type="SMART" id="SM00388">
    <property type="entry name" value="HisKA"/>
    <property type="match status" value="1"/>
</dbReference>
<dbReference type="Gene3D" id="1.10.287.130">
    <property type="match status" value="1"/>
</dbReference>
<dbReference type="PROSITE" id="PS50885">
    <property type="entry name" value="HAMP"/>
    <property type="match status" value="1"/>
</dbReference>
<accession>A0ABQ3LHW5</accession>
<evidence type="ECO:0000259" key="12">
    <source>
        <dbReference type="PROSITE" id="PS50885"/>
    </source>
</evidence>
<keyword evidence="7 13" id="KW-0418">Kinase</keyword>
<evidence type="ECO:0000313" key="13">
    <source>
        <dbReference type="EMBL" id="GHH16637.1"/>
    </source>
</evidence>
<name>A0ABQ3LHW5_9SPHN</name>
<dbReference type="PANTHER" id="PTHR45436">
    <property type="entry name" value="SENSOR HISTIDINE KINASE YKOH"/>
    <property type="match status" value="1"/>
</dbReference>
<evidence type="ECO:0000256" key="7">
    <source>
        <dbReference type="ARBA" id="ARBA00022777"/>
    </source>
</evidence>
<keyword evidence="5" id="KW-0808">Transferase</keyword>
<feature type="domain" description="HAMP" evidence="12">
    <location>
        <begin position="179"/>
        <end position="232"/>
    </location>
</feature>
<keyword evidence="14" id="KW-1185">Reference proteome</keyword>
<evidence type="ECO:0000256" key="2">
    <source>
        <dbReference type="ARBA" id="ARBA00004370"/>
    </source>
</evidence>
<evidence type="ECO:0000256" key="3">
    <source>
        <dbReference type="ARBA" id="ARBA00012438"/>
    </source>
</evidence>
<feature type="transmembrane region" description="Helical" evidence="10">
    <location>
        <begin position="158"/>
        <end position="181"/>
    </location>
</feature>
<dbReference type="PROSITE" id="PS50109">
    <property type="entry name" value="HIS_KIN"/>
    <property type="match status" value="1"/>
</dbReference>
<dbReference type="Gene3D" id="6.10.340.10">
    <property type="match status" value="1"/>
</dbReference>
<organism evidence="13 14">
    <name type="scientific">Sphingomonas glacialis</name>
    <dbReference type="NCBI Taxonomy" id="658225"/>
    <lineage>
        <taxon>Bacteria</taxon>
        <taxon>Pseudomonadati</taxon>
        <taxon>Pseudomonadota</taxon>
        <taxon>Alphaproteobacteria</taxon>
        <taxon>Sphingomonadales</taxon>
        <taxon>Sphingomonadaceae</taxon>
        <taxon>Sphingomonas</taxon>
    </lineage>
</organism>
<dbReference type="SUPFAM" id="SSF47384">
    <property type="entry name" value="Homodimeric domain of signal transducing histidine kinase"/>
    <property type="match status" value="1"/>
</dbReference>
<evidence type="ECO:0000259" key="11">
    <source>
        <dbReference type="PROSITE" id="PS50109"/>
    </source>
</evidence>
<dbReference type="InterPro" id="IPR036097">
    <property type="entry name" value="HisK_dim/P_sf"/>
</dbReference>
<dbReference type="InterPro" id="IPR005467">
    <property type="entry name" value="His_kinase_dom"/>
</dbReference>
<keyword evidence="9" id="KW-0902">Two-component regulatory system</keyword>
<comment type="catalytic activity">
    <reaction evidence="1">
        <text>ATP + protein L-histidine = ADP + protein N-phospho-L-histidine.</text>
        <dbReference type="EC" id="2.7.13.3"/>
    </reaction>
</comment>
<evidence type="ECO:0000256" key="5">
    <source>
        <dbReference type="ARBA" id="ARBA00022679"/>
    </source>
</evidence>
<dbReference type="InterPro" id="IPR003660">
    <property type="entry name" value="HAMP_dom"/>
</dbReference>
<dbReference type="SMART" id="SM00387">
    <property type="entry name" value="HATPase_c"/>
    <property type="match status" value="1"/>
</dbReference>
<feature type="domain" description="Histidine kinase" evidence="11">
    <location>
        <begin position="240"/>
        <end position="452"/>
    </location>
</feature>
<dbReference type="EC" id="2.7.13.3" evidence="3"/>
<dbReference type="Proteomes" id="UP000652430">
    <property type="component" value="Unassembled WGS sequence"/>
</dbReference>
<keyword evidence="10" id="KW-0472">Membrane</keyword>